<dbReference type="EC" id="3.5.1.88" evidence="4"/>
<proteinExistence type="inferred from homology"/>
<comment type="function">
    <text evidence="15">Removes the formyl group from the N-terminal Met of newly synthesized proteins.</text>
</comment>
<dbReference type="InterPro" id="IPR036821">
    <property type="entry name" value="Peptide_deformylase_sf"/>
</dbReference>
<organism evidence="19 20">
    <name type="scientific">Zalophus californianus</name>
    <name type="common">California sealion</name>
    <dbReference type="NCBI Taxonomy" id="9704"/>
    <lineage>
        <taxon>Eukaryota</taxon>
        <taxon>Metazoa</taxon>
        <taxon>Chordata</taxon>
        <taxon>Craniata</taxon>
        <taxon>Vertebrata</taxon>
        <taxon>Euteleostomi</taxon>
        <taxon>Mammalia</taxon>
        <taxon>Eutheria</taxon>
        <taxon>Laurasiatheria</taxon>
        <taxon>Carnivora</taxon>
        <taxon>Caniformia</taxon>
        <taxon>Pinnipedia</taxon>
        <taxon>Otariidae</taxon>
        <taxon>Zalophus</taxon>
    </lineage>
</organism>
<dbReference type="NCBIfam" id="NF001159">
    <property type="entry name" value="PRK00150.1-3"/>
    <property type="match status" value="1"/>
</dbReference>
<dbReference type="KEGG" id="zca:113935981"/>
<evidence type="ECO:0000256" key="9">
    <source>
        <dbReference type="ARBA" id="ARBA00022917"/>
    </source>
</evidence>
<dbReference type="InterPro" id="IPR016159">
    <property type="entry name" value="Cullin_repeat-like_dom_sf"/>
</dbReference>
<dbReference type="InterPro" id="IPR007255">
    <property type="entry name" value="COG8"/>
</dbReference>
<dbReference type="SUPFAM" id="SSF56420">
    <property type="entry name" value="Peptide deformylase"/>
    <property type="match status" value="1"/>
</dbReference>
<evidence type="ECO:0000256" key="8">
    <source>
        <dbReference type="ARBA" id="ARBA00022801"/>
    </source>
</evidence>
<dbReference type="GO" id="GO:0046872">
    <property type="term" value="F:metal ion binding"/>
    <property type="evidence" value="ECO:0007669"/>
    <property type="project" value="UniProtKB-KW"/>
</dbReference>
<dbReference type="FunFam" id="3.90.45.10:FF:000003">
    <property type="entry name" value="Peptide deformylase"/>
    <property type="match status" value="1"/>
</dbReference>
<feature type="compositionally biased region" description="Low complexity" evidence="18">
    <location>
        <begin position="606"/>
        <end position="618"/>
    </location>
</feature>
<dbReference type="SUPFAM" id="SSF74788">
    <property type="entry name" value="Cullin repeat-like"/>
    <property type="match status" value="1"/>
</dbReference>
<comment type="similarity">
    <text evidence="3">Belongs to the polypeptide deformylase family.</text>
</comment>
<dbReference type="GO" id="GO:0015031">
    <property type="term" value="P:protein transport"/>
    <property type="evidence" value="ECO:0007669"/>
    <property type="project" value="UniProtKB-KW"/>
</dbReference>
<evidence type="ECO:0000256" key="10">
    <source>
        <dbReference type="ARBA" id="ARBA00022927"/>
    </source>
</evidence>
<keyword evidence="9" id="KW-0648">Protein biosynthesis</keyword>
<evidence type="ECO:0000256" key="15">
    <source>
        <dbReference type="ARBA" id="ARBA00037114"/>
    </source>
</evidence>
<evidence type="ECO:0000256" key="7">
    <source>
        <dbReference type="ARBA" id="ARBA00022723"/>
    </source>
</evidence>
<sequence length="918" mass="101388">MAATAAIASSTTASATATVTAAALGEVEDEGLLASLFRDRFPEAQWRERPDVGRYLRELSGSGLERLRREPERLAEERAQLLQQTRDLAFANYKTFIRGAECTERIHRLFGDVEASLGRLLDRLPSFQQSCRNFVKEAEEISSNRRMNTLTLNRHTEILEILEIPQLMDTCVRNSYYEEALELAAYVHRLERKYSSIPVIQGIVNEVRQSMQLMLSQLIQQLRTNIQLPACLRVIGFLRCMDVFTEAELRVKFLQARDAWLRSILTAIPNDDPYFHITKTIEACRVHLFDIITQYRAIFSDEDPLLPPATGEHTMNESAIFYGWVLQRVSQFLQVLETDLHRGIGGRLDSLLGQCMYFGLSFSRVGVDFRGQLAPVFQRVAISTFQKAIQEAVEKFQDEMNSYTLISAPAILGSSNLPAAVPVTQPGTLQPPMVLLDFPPLACFLNNILVAFNDLRLCCPVALAQGVTRALEDALAKVTKTILAFHRAEEAAFSSGEQELFVQFCTVFLEDLVPYLNRCLQVLFPPAQIAQTLGIPPTQLSKYGNLGHVNIGLVQEPLAFLLPKRELVLCLDEKELVPELAAPAPAAEESGLESVAAARPEDAQEQADSAEAPQAEAPGADPYLRAALALPEGARELCFPASPATGGLAYRGRGGWLRSGGCARRTGGRMGAGLLLGTLLARTRHCLGPAPPWGGGAAAGGARACSSAPARDGLEGPARRRSYWRYVRRLVRGAPEPPYPRVCQVGDPALRAVAAPVDPAQLAGPELQKLVQRLVQVMRSRRCVGLSAPQLGVPLQVLALEFPEALFRACAPPLREARQMEPFPLRVFVNPRLRVLDSRLVTFPEGCESVAGFLACVPRFQAVQITGLDPKGEQVVWQASGWAARIIQHEMDHLQGCLFIDKMDSKTFTNIYWMEVND</sequence>
<dbReference type="GO" id="GO:0042586">
    <property type="term" value="F:peptide deformylase activity"/>
    <property type="evidence" value="ECO:0007669"/>
    <property type="project" value="UniProtKB-EC"/>
</dbReference>
<dbReference type="PANTHER" id="PTHR21311">
    <property type="entry name" value="CONSERVED OLIGOMERIC GOLGI COMPLEX COMPONENT 8"/>
    <property type="match status" value="1"/>
</dbReference>
<keyword evidence="10" id="KW-0653">Protein transport</keyword>
<evidence type="ECO:0000256" key="5">
    <source>
        <dbReference type="ARBA" id="ARBA00020983"/>
    </source>
</evidence>
<dbReference type="GO" id="GO:0006891">
    <property type="term" value="P:intra-Golgi vesicle-mediated transport"/>
    <property type="evidence" value="ECO:0007669"/>
    <property type="project" value="TreeGrafter"/>
</dbReference>
<evidence type="ECO:0000256" key="1">
    <source>
        <dbReference type="ARBA" id="ARBA00004395"/>
    </source>
</evidence>
<dbReference type="GO" id="GO:0017119">
    <property type="term" value="C:Golgi transport complex"/>
    <property type="evidence" value="ECO:0007669"/>
    <property type="project" value="InterPro"/>
</dbReference>
<dbReference type="Gene3D" id="3.90.45.10">
    <property type="entry name" value="Peptide deformylase"/>
    <property type="match status" value="1"/>
</dbReference>
<protein>
    <recommendedName>
        <fullName evidence="5">Conserved oligomeric Golgi complex subunit 8</fullName>
        <ecNumber evidence="4">3.5.1.88</ecNumber>
    </recommendedName>
    <alternativeName>
        <fullName evidence="13">Component of oligomeric Golgi complex 8</fullName>
    </alternativeName>
    <alternativeName>
        <fullName evidence="17">Peptide deformylase, mitochondrial</fullName>
    </alternativeName>
    <alternativeName>
        <fullName evidence="14">Polypeptide deformylase</fullName>
    </alternativeName>
</protein>
<keyword evidence="19" id="KW-1185">Reference proteome</keyword>
<dbReference type="CTD" id="84342"/>
<keyword evidence="8" id="KW-0378">Hydrolase</keyword>
<name>A0A6J2EZL5_ZALCA</name>
<dbReference type="GO" id="GO:0000139">
    <property type="term" value="C:Golgi membrane"/>
    <property type="evidence" value="ECO:0007669"/>
    <property type="project" value="UniProtKB-SubCell"/>
</dbReference>
<keyword evidence="6" id="KW-0813">Transport</keyword>
<gene>
    <name evidence="20" type="primary">COG8</name>
</gene>
<dbReference type="GeneID" id="113935981"/>
<evidence type="ECO:0000256" key="4">
    <source>
        <dbReference type="ARBA" id="ARBA00012175"/>
    </source>
</evidence>
<keyword evidence="11" id="KW-0333">Golgi apparatus</keyword>
<evidence type="ECO:0000256" key="6">
    <source>
        <dbReference type="ARBA" id="ARBA00022448"/>
    </source>
</evidence>
<evidence type="ECO:0000313" key="20">
    <source>
        <dbReference type="RefSeq" id="XP_027474530.2"/>
    </source>
</evidence>
<evidence type="ECO:0000256" key="3">
    <source>
        <dbReference type="ARBA" id="ARBA00010759"/>
    </source>
</evidence>
<accession>A0A6J2EZL5</accession>
<keyword evidence="7" id="KW-0479">Metal-binding</keyword>
<comment type="subcellular location">
    <subcellularLocation>
        <location evidence="1">Golgi apparatus membrane</location>
        <topology evidence="1">Peripheral membrane protein</topology>
    </subcellularLocation>
</comment>
<evidence type="ECO:0000256" key="2">
    <source>
        <dbReference type="ARBA" id="ARBA00006419"/>
    </source>
</evidence>
<dbReference type="InterPro" id="IPR023635">
    <property type="entry name" value="Peptide_deformylase"/>
</dbReference>
<evidence type="ECO:0000256" key="18">
    <source>
        <dbReference type="SAM" id="MobiDB-lite"/>
    </source>
</evidence>
<keyword evidence="12" id="KW-0472">Membrane</keyword>
<dbReference type="Proteomes" id="UP000515165">
    <property type="component" value="Chromosome 17"/>
</dbReference>
<evidence type="ECO:0000256" key="17">
    <source>
        <dbReference type="ARBA" id="ARBA00072142"/>
    </source>
</evidence>
<comment type="catalytic activity">
    <reaction evidence="16">
        <text>N-terminal N-formyl-L-methionyl-[peptide] + H2O = N-terminal L-methionyl-[peptide] + formate</text>
        <dbReference type="Rhea" id="RHEA:24420"/>
        <dbReference type="Rhea" id="RHEA-COMP:10639"/>
        <dbReference type="Rhea" id="RHEA-COMP:10640"/>
        <dbReference type="ChEBI" id="CHEBI:15377"/>
        <dbReference type="ChEBI" id="CHEBI:15740"/>
        <dbReference type="ChEBI" id="CHEBI:49298"/>
        <dbReference type="ChEBI" id="CHEBI:64731"/>
        <dbReference type="EC" id="3.5.1.88"/>
    </reaction>
</comment>
<dbReference type="CDD" id="cd00487">
    <property type="entry name" value="Pep_deformylase"/>
    <property type="match status" value="1"/>
</dbReference>
<comment type="similarity">
    <text evidence="2">Belongs to the COG8 family.</text>
</comment>
<feature type="compositionally biased region" description="Low complexity" evidence="18">
    <location>
        <begin position="582"/>
        <end position="593"/>
    </location>
</feature>
<evidence type="ECO:0000256" key="12">
    <source>
        <dbReference type="ARBA" id="ARBA00023136"/>
    </source>
</evidence>
<dbReference type="PRINTS" id="PR01576">
    <property type="entry name" value="PDEFORMYLASE"/>
</dbReference>
<reference evidence="20" key="1">
    <citation type="submission" date="2025-08" db="UniProtKB">
        <authorList>
            <consortium name="RefSeq"/>
        </authorList>
    </citation>
    <scope>IDENTIFICATION</scope>
    <source>
        <tissue evidence="20">Blood</tissue>
    </source>
</reference>
<dbReference type="PANTHER" id="PTHR21311:SF0">
    <property type="entry name" value="CONSERVED OLIGOMERIC GOLGI COMPLEX SUBUNIT 8"/>
    <property type="match status" value="1"/>
</dbReference>
<evidence type="ECO:0000313" key="19">
    <source>
        <dbReference type="Proteomes" id="UP000515165"/>
    </source>
</evidence>
<dbReference type="Pfam" id="PF04124">
    <property type="entry name" value="Dor1"/>
    <property type="match status" value="1"/>
</dbReference>
<feature type="region of interest" description="Disordered" evidence="18">
    <location>
        <begin position="582"/>
        <end position="618"/>
    </location>
</feature>
<evidence type="ECO:0000256" key="13">
    <source>
        <dbReference type="ARBA" id="ARBA00031347"/>
    </source>
</evidence>
<dbReference type="RefSeq" id="XP_027474530.2">
    <property type="nucleotide sequence ID" value="XM_027618729.2"/>
</dbReference>
<dbReference type="AlphaFoldDB" id="A0A6J2EZL5"/>
<dbReference type="Pfam" id="PF01327">
    <property type="entry name" value="Pep_deformylase"/>
    <property type="match status" value="1"/>
</dbReference>
<evidence type="ECO:0000256" key="14">
    <source>
        <dbReference type="ARBA" id="ARBA00032756"/>
    </source>
</evidence>
<dbReference type="GO" id="GO:0005739">
    <property type="term" value="C:mitochondrion"/>
    <property type="evidence" value="ECO:0007669"/>
    <property type="project" value="UniProtKB-ARBA"/>
</dbReference>
<dbReference type="HAMAP" id="MF_00163">
    <property type="entry name" value="Pep_deformylase"/>
    <property type="match status" value="1"/>
</dbReference>
<evidence type="ECO:0000256" key="16">
    <source>
        <dbReference type="ARBA" id="ARBA00048875"/>
    </source>
</evidence>
<dbReference type="GO" id="GO:0006412">
    <property type="term" value="P:translation"/>
    <property type="evidence" value="ECO:0007669"/>
    <property type="project" value="UniProtKB-KW"/>
</dbReference>
<dbReference type="OrthoDB" id="1661054at2759"/>
<evidence type="ECO:0000256" key="11">
    <source>
        <dbReference type="ARBA" id="ARBA00023034"/>
    </source>
</evidence>